<accession>A0ABW2L783</accession>
<comment type="caution">
    <text evidence="3">The sequence shown here is derived from an EMBL/GenBank/DDBJ whole genome shotgun (WGS) entry which is preliminary data.</text>
</comment>
<reference evidence="4" key="1">
    <citation type="journal article" date="2019" name="Int. J. Syst. Evol. Microbiol.">
        <title>The Global Catalogue of Microorganisms (GCM) 10K type strain sequencing project: providing services to taxonomists for standard genome sequencing and annotation.</title>
        <authorList>
            <consortium name="The Broad Institute Genomics Platform"/>
            <consortium name="The Broad Institute Genome Sequencing Center for Infectious Disease"/>
            <person name="Wu L."/>
            <person name="Ma J."/>
        </authorList>
    </citation>
    <scope>NUCLEOTIDE SEQUENCE [LARGE SCALE GENOMIC DNA]</scope>
    <source>
        <strain evidence="4">CGMCC 4.1467</strain>
    </source>
</reference>
<keyword evidence="4" id="KW-1185">Reference proteome</keyword>
<dbReference type="InterPro" id="IPR006684">
    <property type="entry name" value="YbgC/YbaW"/>
</dbReference>
<dbReference type="GO" id="GO:0016787">
    <property type="term" value="F:hydrolase activity"/>
    <property type="evidence" value="ECO:0007669"/>
    <property type="project" value="UniProtKB-KW"/>
</dbReference>
<dbReference type="PANTHER" id="PTHR31793">
    <property type="entry name" value="4-HYDROXYBENZOYL-COA THIOESTERASE FAMILY MEMBER"/>
    <property type="match status" value="1"/>
</dbReference>
<dbReference type="EC" id="3.1.2.-" evidence="3"/>
<proteinExistence type="inferred from homology"/>
<dbReference type="Pfam" id="PF13279">
    <property type="entry name" value="4HBT_2"/>
    <property type="match status" value="1"/>
</dbReference>
<organism evidence="3 4">
    <name type="scientific">Haloferula chungangensis</name>
    <dbReference type="NCBI Taxonomy" id="1048331"/>
    <lineage>
        <taxon>Bacteria</taxon>
        <taxon>Pseudomonadati</taxon>
        <taxon>Verrucomicrobiota</taxon>
        <taxon>Verrucomicrobiia</taxon>
        <taxon>Verrucomicrobiales</taxon>
        <taxon>Verrucomicrobiaceae</taxon>
        <taxon>Haloferula</taxon>
    </lineage>
</organism>
<keyword evidence="2 3" id="KW-0378">Hydrolase</keyword>
<dbReference type="RefSeq" id="WP_379711626.1">
    <property type="nucleotide sequence ID" value="NZ_JBHTBS010000004.1"/>
</dbReference>
<comment type="similarity">
    <text evidence="1">Belongs to the 4-hydroxybenzoyl-CoA thioesterase family.</text>
</comment>
<dbReference type="EMBL" id="JBHTBS010000004">
    <property type="protein sequence ID" value="MFC7337391.1"/>
    <property type="molecule type" value="Genomic_DNA"/>
</dbReference>
<evidence type="ECO:0000313" key="4">
    <source>
        <dbReference type="Proteomes" id="UP001596472"/>
    </source>
</evidence>
<dbReference type="Proteomes" id="UP001596472">
    <property type="component" value="Unassembled WGS sequence"/>
</dbReference>
<dbReference type="PANTHER" id="PTHR31793:SF37">
    <property type="entry name" value="ACYL-COA THIOESTER HYDROLASE YBGC"/>
    <property type="match status" value="1"/>
</dbReference>
<dbReference type="Gene3D" id="3.10.129.10">
    <property type="entry name" value="Hotdog Thioesterase"/>
    <property type="match status" value="1"/>
</dbReference>
<gene>
    <name evidence="3" type="ORF">ACFQY0_09410</name>
</gene>
<dbReference type="PIRSF" id="PIRSF003230">
    <property type="entry name" value="YbgC"/>
    <property type="match status" value="1"/>
</dbReference>
<evidence type="ECO:0000313" key="3">
    <source>
        <dbReference type="EMBL" id="MFC7337391.1"/>
    </source>
</evidence>
<sequence>MPDADQAPRPTFTTREEVMFFDTDCGGVVHNIAYLRMIETCRTKLAASMGMDLKTMAETKLFPVVTRTEINYRRPAKLGDTLVIHGKLAEVQRARFWCEFEMKRESDGELLVTSRQSLSLVQMPEGKPVRLPKEWDW</sequence>
<protein>
    <submittedName>
        <fullName evidence="3">Acyl-CoA thioesterase</fullName>
        <ecNumber evidence="3">3.1.2.-</ecNumber>
    </submittedName>
</protein>
<name>A0ABW2L783_9BACT</name>
<evidence type="ECO:0000256" key="2">
    <source>
        <dbReference type="ARBA" id="ARBA00022801"/>
    </source>
</evidence>
<dbReference type="SUPFAM" id="SSF54637">
    <property type="entry name" value="Thioesterase/thiol ester dehydrase-isomerase"/>
    <property type="match status" value="1"/>
</dbReference>
<evidence type="ECO:0000256" key="1">
    <source>
        <dbReference type="ARBA" id="ARBA00005953"/>
    </source>
</evidence>
<dbReference type="InterPro" id="IPR050563">
    <property type="entry name" value="4-hydroxybenzoyl-CoA_TE"/>
</dbReference>
<dbReference type="InterPro" id="IPR029069">
    <property type="entry name" value="HotDog_dom_sf"/>
</dbReference>
<dbReference type="CDD" id="cd00586">
    <property type="entry name" value="4HBT"/>
    <property type="match status" value="1"/>
</dbReference>